<accession>A0ABY1WW65</accession>
<dbReference type="Proteomes" id="UP000291659">
    <property type="component" value="Unassembled WGS sequence"/>
</dbReference>
<dbReference type="EMBL" id="SIOX01000019">
    <property type="protein sequence ID" value="TAX63235.1"/>
    <property type="molecule type" value="Genomic_DNA"/>
</dbReference>
<evidence type="ECO:0000313" key="3">
    <source>
        <dbReference type="EMBL" id="TAX63235.1"/>
    </source>
</evidence>
<comment type="caution">
    <text evidence="3">The sequence shown here is derived from an EMBL/GenBank/DDBJ whole genome shotgun (WGS) entry which is preliminary data.</text>
</comment>
<feature type="domain" description="HNH" evidence="2">
    <location>
        <begin position="53"/>
        <end position="86"/>
    </location>
</feature>
<dbReference type="InterPro" id="IPR002711">
    <property type="entry name" value="HNH"/>
</dbReference>
<gene>
    <name evidence="3" type="ORF">ELH98_38885</name>
</gene>
<name>A0ABY1WW65_9HYPH</name>
<dbReference type="RefSeq" id="WP_130763131.1">
    <property type="nucleotide sequence ID" value="NZ_SILB01000001.1"/>
</dbReference>
<dbReference type="InterPro" id="IPR003615">
    <property type="entry name" value="HNH_nuc"/>
</dbReference>
<keyword evidence="3" id="KW-0378">Hydrolase</keyword>
<protein>
    <submittedName>
        <fullName evidence="3">Restriction endonuclease</fullName>
    </submittedName>
</protein>
<reference evidence="3 4" key="1">
    <citation type="submission" date="2019-02" db="EMBL/GenBank/DDBJ databases">
        <title>The genomic architecture of introgression among sibling species of bacteria.</title>
        <authorList>
            <person name="Cavassim M.I.A."/>
            <person name="Moeskjaer S."/>
            <person name="Moslemi C."/>
            <person name="Fields B."/>
            <person name="Bachmann A."/>
            <person name="Vilhjalmsson B."/>
            <person name="Schierup M.H."/>
            <person name="Young J.P.W."/>
            <person name="Andersen S.U."/>
        </authorList>
    </citation>
    <scope>NUCLEOTIDE SEQUENCE [LARGE SCALE GENOMIC DNA]</scope>
    <source>
        <strain evidence="3 4">SM141A</strain>
    </source>
</reference>
<dbReference type="Pfam" id="PF01844">
    <property type="entry name" value="HNH"/>
    <property type="match status" value="1"/>
</dbReference>
<organism evidence="3 4">
    <name type="scientific">Rhizobium ruizarguesonis</name>
    <dbReference type="NCBI Taxonomy" id="2081791"/>
    <lineage>
        <taxon>Bacteria</taxon>
        <taxon>Pseudomonadati</taxon>
        <taxon>Pseudomonadota</taxon>
        <taxon>Alphaproteobacteria</taxon>
        <taxon>Hyphomicrobiales</taxon>
        <taxon>Rhizobiaceae</taxon>
        <taxon>Rhizobium/Agrobacterium group</taxon>
        <taxon>Rhizobium</taxon>
    </lineage>
</organism>
<evidence type="ECO:0000256" key="1">
    <source>
        <dbReference type="SAM" id="MobiDB-lite"/>
    </source>
</evidence>
<keyword evidence="3" id="KW-0255">Endonuclease</keyword>
<evidence type="ECO:0000259" key="2">
    <source>
        <dbReference type="Pfam" id="PF01844"/>
    </source>
</evidence>
<dbReference type="CDD" id="cd00085">
    <property type="entry name" value="HNHc"/>
    <property type="match status" value="1"/>
</dbReference>
<keyword evidence="3" id="KW-0540">Nuclease</keyword>
<feature type="region of interest" description="Disordered" evidence="1">
    <location>
        <begin position="112"/>
        <end position="132"/>
    </location>
</feature>
<dbReference type="Gene3D" id="1.10.30.50">
    <property type="match status" value="1"/>
</dbReference>
<keyword evidence="4" id="KW-1185">Reference proteome</keyword>
<evidence type="ECO:0000313" key="4">
    <source>
        <dbReference type="Proteomes" id="UP000291659"/>
    </source>
</evidence>
<proteinExistence type="predicted"/>
<sequence>MKSHRRIQILRRRAAESQGWRCYYCLFPMWESNPEAFKTRYSLSSRAVRHFRCTAEHLTARCDGGRDIEENIVAACHYCNRTRHRRKRPKDAASFASFVRSRIDRGRWHLAPSPVSIGAEPGDPARKTRQTK</sequence>
<dbReference type="GO" id="GO:0004519">
    <property type="term" value="F:endonuclease activity"/>
    <property type="evidence" value="ECO:0007669"/>
    <property type="project" value="UniProtKB-KW"/>
</dbReference>